<evidence type="ECO:0000259" key="3">
    <source>
        <dbReference type="PROSITE" id="PS50969"/>
    </source>
</evidence>
<dbReference type="GO" id="GO:0005744">
    <property type="term" value="C:TIM23 mitochondrial import inner membrane translocase complex"/>
    <property type="evidence" value="ECO:0007669"/>
    <property type="project" value="UniProtKB-UniRule"/>
</dbReference>
<comment type="similarity">
    <text evidence="1">Belongs to the TIM50 family.</text>
</comment>
<dbReference type="PANTHER" id="PTHR12210">
    <property type="entry name" value="DULLARD PROTEIN PHOSPHATASE"/>
    <property type="match status" value="1"/>
</dbReference>
<dbReference type="InterPro" id="IPR004274">
    <property type="entry name" value="FCP1_dom"/>
</dbReference>
<keyword evidence="1" id="KW-0653">Protein transport</keyword>
<accession>A0A8S1KR04</accession>
<evidence type="ECO:0000256" key="1">
    <source>
        <dbReference type="RuleBase" id="RU365079"/>
    </source>
</evidence>
<keyword evidence="1" id="KW-0813">Transport</keyword>
<dbReference type="FunFam" id="3.40.50.1000:FF:000121">
    <property type="entry name" value="Uncharacterized protein"/>
    <property type="match status" value="1"/>
</dbReference>
<comment type="function">
    <text evidence="1">Essential component of the TIM23 complex, a complex that mediates the translocation of transit peptide-containing proteins across the mitochondrial inner membrane.</text>
</comment>
<organism evidence="4 5">
    <name type="scientific">Paramecium sonneborni</name>
    <dbReference type="NCBI Taxonomy" id="65129"/>
    <lineage>
        <taxon>Eukaryota</taxon>
        <taxon>Sar</taxon>
        <taxon>Alveolata</taxon>
        <taxon>Ciliophora</taxon>
        <taxon>Intramacronucleata</taxon>
        <taxon>Oligohymenophorea</taxon>
        <taxon>Peniculida</taxon>
        <taxon>Parameciidae</taxon>
        <taxon>Paramecium</taxon>
    </lineage>
</organism>
<evidence type="ECO:0000313" key="4">
    <source>
        <dbReference type="EMBL" id="CAD8056861.1"/>
    </source>
</evidence>
<dbReference type="Pfam" id="PF03031">
    <property type="entry name" value="NIF"/>
    <property type="match status" value="1"/>
</dbReference>
<keyword evidence="1" id="KW-0809">Transit peptide</keyword>
<dbReference type="OrthoDB" id="10249888at2759"/>
<reference evidence="4" key="1">
    <citation type="submission" date="2021-01" db="EMBL/GenBank/DDBJ databases">
        <authorList>
            <consortium name="Genoscope - CEA"/>
            <person name="William W."/>
        </authorList>
    </citation>
    <scope>NUCLEOTIDE SEQUENCE</scope>
</reference>
<sequence>MDQTLNFKPSPKSSYFRSSPGSKLSFQSEDDRETALSSDFTPKPKPKPLQGMTTTTFSPEIEETFKSSNKDVDVKKTRNTKLSRFSTQRIITVNEGDKDEEPEQIEKEIQQYQILYTDIIDDQAKTIEEQMKKMEEKIKVSPKLNKIKSKPISMRNFQKIGESKQDKLIDHPFRHLIFNPTIQEEIFQKHLRITQRGLIYSKRCLKGPSDQFIEKKKISLPKINPQRLNTIFLDLDETFVHACLQKENSQIKINQINDDGSQNEININIRPYTQYFLQELSQFYTVYIYTASSQAYASAIINFLDPQKQYISGILHRTNCMETKNGFFIKDLRIVADLDLNKTLIVDNLVHSFGLQIENGIPILEWNDNVDDVELKYLLEYLVDASEQPNLKEFNVAHFQLEKLIDYIIQQ</sequence>
<dbReference type="SMART" id="SM00577">
    <property type="entry name" value="CPDc"/>
    <property type="match status" value="1"/>
</dbReference>
<comment type="subcellular location">
    <subcellularLocation>
        <location evidence="1">Mitochondrion inner membrane</location>
        <topology evidence="1">Single-pass membrane protein</topology>
    </subcellularLocation>
</comment>
<dbReference type="GO" id="GO:0015031">
    <property type="term" value="P:protein transport"/>
    <property type="evidence" value="ECO:0007669"/>
    <property type="project" value="UniProtKB-KW"/>
</dbReference>
<keyword evidence="1" id="KW-0811">Translocation</keyword>
<dbReference type="Proteomes" id="UP000692954">
    <property type="component" value="Unassembled WGS sequence"/>
</dbReference>
<feature type="domain" description="FCP1 homology" evidence="3">
    <location>
        <begin position="224"/>
        <end position="385"/>
    </location>
</feature>
<keyword evidence="1" id="KW-0496">Mitochondrion</keyword>
<dbReference type="AlphaFoldDB" id="A0A8S1KR04"/>
<dbReference type="EMBL" id="CAJJDN010000010">
    <property type="protein sequence ID" value="CAD8056861.1"/>
    <property type="molecule type" value="Genomic_DNA"/>
</dbReference>
<proteinExistence type="inferred from homology"/>
<gene>
    <name evidence="4" type="ORF">PSON_ATCC_30995.1.T0100495</name>
</gene>
<protein>
    <recommendedName>
        <fullName evidence="1">Mitochondrial import inner membrane translocase subunit TIM50</fullName>
    </recommendedName>
</protein>
<name>A0A8S1KR04_9CILI</name>
<dbReference type="PROSITE" id="PS50969">
    <property type="entry name" value="FCP1"/>
    <property type="match status" value="1"/>
</dbReference>
<comment type="caution">
    <text evidence="4">The sequence shown here is derived from an EMBL/GenBank/DDBJ whole genome shotgun (WGS) entry which is preliminary data.</text>
</comment>
<keyword evidence="5" id="KW-1185">Reference proteome</keyword>
<evidence type="ECO:0000256" key="2">
    <source>
        <dbReference type="SAM" id="MobiDB-lite"/>
    </source>
</evidence>
<dbReference type="InterPro" id="IPR050365">
    <property type="entry name" value="TIM50"/>
</dbReference>
<evidence type="ECO:0000313" key="5">
    <source>
        <dbReference type="Proteomes" id="UP000692954"/>
    </source>
</evidence>
<dbReference type="CDD" id="cd07521">
    <property type="entry name" value="HAD_FCP1-like"/>
    <property type="match status" value="1"/>
</dbReference>
<feature type="compositionally biased region" description="Polar residues" evidence="2">
    <location>
        <begin position="1"/>
        <end position="27"/>
    </location>
</feature>
<comment type="subunit">
    <text evidence="1">Component of the TIM23 complex.</text>
</comment>
<feature type="region of interest" description="Disordered" evidence="2">
    <location>
        <begin position="1"/>
        <end position="56"/>
    </location>
</feature>